<accession>A0A1Y1S6Q4</accession>
<dbReference type="SUPFAM" id="SSF51735">
    <property type="entry name" value="NAD(P)-binding Rossmann-fold domains"/>
    <property type="match status" value="1"/>
</dbReference>
<feature type="transmembrane region" description="Helical" evidence="2">
    <location>
        <begin position="239"/>
        <end position="259"/>
    </location>
</feature>
<keyword evidence="5" id="KW-1185">Reference proteome</keyword>
<sequence length="384" mass="43261">MEMVPENKEEKDIPDITRPYDIVVYGASGFAAKYVIKQLEKSAYRVKLAARNASRIHKSQFDRVQANLDEIENVARECYVLINLAGPYTGTGESVVKACIRMGTDYVDITGEVGFMRKMLIEYDTMAKINGVAVIHSCGFDSIASDLGALHLAKSFDKVAIKAVLEVSKLRLGRGTWNSLLESMRSHQKHVRSKTAQTGAPFYTKEQDHYLLKYIGPDAFVVKKSAERLSSIFDYKFTIYLKVYSAIKLYCMLVWLYLINKLVQYDWIHRLLISNPGISTFGVFRNQLPTAAELKQIRFKMVLVGEGTRRSKRIVKRTTISGPDPGYSSCAIFVTECAYQLLRNKEKCVLGVNTPAVAFHKTDVIECIKQQGIGFSTETVSQEL</sequence>
<keyword evidence="2" id="KW-0812">Transmembrane</keyword>
<dbReference type="InterPro" id="IPR051276">
    <property type="entry name" value="Saccharopine_DH-like_oxidrdct"/>
</dbReference>
<dbReference type="Gene3D" id="3.40.50.720">
    <property type="entry name" value="NAD(P)-binding Rossmann-like Domain"/>
    <property type="match status" value="1"/>
</dbReference>
<evidence type="ECO:0000256" key="2">
    <source>
        <dbReference type="SAM" id="Phobius"/>
    </source>
</evidence>
<dbReference type="AlphaFoldDB" id="A0A1Y1S6Q4"/>
<dbReference type="OrthoDB" id="10268090at2759"/>
<dbReference type="PANTHER" id="PTHR12286">
    <property type="entry name" value="SACCHAROPINE DEHYDROGENASE-LIKE OXIDOREDUCTASE"/>
    <property type="match status" value="1"/>
</dbReference>
<evidence type="ECO:0000256" key="1">
    <source>
        <dbReference type="ARBA" id="ARBA00038048"/>
    </source>
</evidence>
<dbReference type="GO" id="GO:0005886">
    <property type="term" value="C:plasma membrane"/>
    <property type="evidence" value="ECO:0007669"/>
    <property type="project" value="TreeGrafter"/>
</dbReference>
<protein>
    <submittedName>
        <fullName evidence="4">SCPDL</fullName>
    </submittedName>
</protein>
<dbReference type="GO" id="GO:0009247">
    <property type="term" value="P:glycolipid biosynthetic process"/>
    <property type="evidence" value="ECO:0007669"/>
    <property type="project" value="TreeGrafter"/>
</dbReference>
<gene>
    <name evidence="4" type="primary">SCPDL</name>
    <name evidence="4" type="ORF">ECANGB1_1140</name>
</gene>
<dbReference type="Proteomes" id="UP000192639">
    <property type="component" value="Unassembled WGS sequence"/>
</dbReference>
<keyword evidence="2" id="KW-1133">Transmembrane helix</keyword>
<keyword evidence="2" id="KW-0472">Membrane</keyword>
<dbReference type="InterPro" id="IPR005097">
    <property type="entry name" value="Sacchrp_dh_NADP-bd"/>
</dbReference>
<dbReference type="PANTHER" id="PTHR12286:SF5">
    <property type="entry name" value="SACCHAROPINE DEHYDROGENASE-LIKE OXIDOREDUCTASE"/>
    <property type="match status" value="1"/>
</dbReference>
<evidence type="ECO:0000259" key="3">
    <source>
        <dbReference type="Pfam" id="PF03435"/>
    </source>
</evidence>
<feature type="domain" description="Saccharopine dehydrogenase NADP binding" evidence="3">
    <location>
        <begin position="22"/>
        <end position="134"/>
    </location>
</feature>
<dbReference type="EMBL" id="LWDP01000032">
    <property type="protein sequence ID" value="ORD94107.1"/>
    <property type="molecule type" value="Genomic_DNA"/>
</dbReference>
<dbReference type="GO" id="GO:0005739">
    <property type="term" value="C:mitochondrion"/>
    <property type="evidence" value="ECO:0007669"/>
    <property type="project" value="TreeGrafter"/>
</dbReference>
<proteinExistence type="inferred from homology"/>
<evidence type="ECO:0000313" key="5">
    <source>
        <dbReference type="Proteomes" id="UP000192639"/>
    </source>
</evidence>
<dbReference type="InterPro" id="IPR036291">
    <property type="entry name" value="NAD(P)-bd_dom_sf"/>
</dbReference>
<reference evidence="4 5" key="1">
    <citation type="journal article" date="2017" name="Environ. Microbiol.">
        <title>Decay of the glycolytic pathway and adaptation to intranuclear parasitism within Enterocytozoonidae microsporidia.</title>
        <authorList>
            <person name="Wiredu Boakye D."/>
            <person name="Jaroenlak P."/>
            <person name="Prachumwat A."/>
            <person name="Williams T.A."/>
            <person name="Bateman K.S."/>
            <person name="Itsathitphaisarn O."/>
            <person name="Sritunyalucksana K."/>
            <person name="Paszkiewicz K.H."/>
            <person name="Moore K.A."/>
            <person name="Stentiford G.D."/>
            <person name="Williams B.A."/>
        </authorList>
    </citation>
    <scope>NUCLEOTIDE SEQUENCE [LARGE SCALE GENOMIC DNA]</scope>
    <source>
        <strain evidence="4 5">GB1</strain>
    </source>
</reference>
<dbReference type="GO" id="GO:0005811">
    <property type="term" value="C:lipid droplet"/>
    <property type="evidence" value="ECO:0007669"/>
    <property type="project" value="TreeGrafter"/>
</dbReference>
<name>A0A1Y1S6Q4_9MICR</name>
<comment type="caution">
    <text evidence="4">The sequence shown here is derived from an EMBL/GenBank/DDBJ whole genome shotgun (WGS) entry which is preliminary data.</text>
</comment>
<evidence type="ECO:0000313" key="4">
    <source>
        <dbReference type="EMBL" id="ORD94107.1"/>
    </source>
</evidence>
<organism evidence="4 5">
    <name type="scientific">Enterospora canceri</name>
    <dbReference type="NCBI Taxonomy" id="1081671"/>
    <lineage>
        <taxon>Eukaryota</taxon>
        <taxon>Fungi</taxon>
        <taxon>Fungi incertae sedis</taxon>
        <taxon>Microsporidia</taxon>
        <taxon>Enterocytozoonidae</taxon>
        <taxon>Enterospora</taxon>
    </lineage>
</organism>
<dbReference type="VEuPathDB" id="MicrosporidiaDB:ECANGB1_1140"/>
<dbReference type="Pfam" id="PF03435">
    <property type="entry name" value="Sacchrp_dh_NADP"/>
    <property type="match status" value="1"/>
</dbReference>
<comment type="similarity">
    <text evidence="1">Belongs to the saccharopine dehydrogenase family.</text>
</comment>